<keyword evidence="2" id="KW-0969">Cilium</keyword>
<evidence type="ECO:0000313" key="3">
    <source>
        <dbReference type="Proteomes" id="UP000002216"/>
    </source>
</evidence>
<dbReference type="PANTHER" id="PTHR37166">
    <property type="entry name" value="PROTEIN FLAG"/>
    <property type="match status" value="1"/>
</dbReference>
<dbReference type="InterPro" id="IPR005186">
    <property type="entry name" value="FlaG"/>
</dbReference>
<feature type="region of interest" description="Disordered" evidence="1">
    <location>
        <begin position="31"/>
        <end position="52"/>
    </location>
</feature>
<dbReference type="Pfam" id="PF03646">
    <property type="entry name" value="FlaG"/>
    <property type="match status" value="1"/>
</dbReference>
<gene>
    <name evidence="2" type="ordered locus">Dbac_2431</name>
</gene>
<dbReference type="HOGENOM" id="CLU_1966984_0_0_7"/>
<sequence>MKITSLAYEPQDLLAPVEHTTQLKSDLEYADRAESGGLQDRQQGMESDQSEEISLQKLQNLTDAVDSYMSSLGVNLKFHIDERTDTVQVEVRDPDTHKLIRKIPADEMLDLADSIEKMVGLFLDRAL</sequence>
<evidence type="ECO:0000256" key="1">
    <source>
        <dbReference type="SAM" id="MobiDB-lite"/>
    </source>
</evidence>
<keyword evidence="2" id="KW-0282">Flagellum</keyword>
<protein>
    <submittedName>
        <fullName evidence="2">Flagellar protein FlaG protein</fullName>
    </submittedName>
</protein>
<feature type="compositionally biased region" description="Polar residues" evidence="1">
    <location>
        <begin position="40"/>
        <end position="52"/>
    </location>
</feature>
<name>C7LRK2_DESBD</name>
<dbReference type="AlphaFoldDB" id="C7LRK2"/>
<dbReference type="Proteomes" id="UP000002216">
    <property type="component" value="Chromosome"/>
</dbReference>
<organism evidence="2 3">
    <name type="scientific">Desulfomicrobium baculatum (strain DSM 4028 / VKM B-1378 / X)</name>
    <name type="common">Desulfovibrio baculatus</name>
    <dbReference type="NCBI Taxonomy" id="525897"/>
    <lineage>
        <taxon>Bacteria</taxon>
        <taxon>Pseudomonadati</taxon>
        <taxon>Thermodesulfobacteriota</taxon>
        <taxon>Desulfovibrionia</taxon>
        <taxon>Desulfovibrionales</taxon>
        <taxon>Desulfomicrobiaceae</taxon>
        <taxon>Desulfomicrobium</taxon>
    </lineage>
</organism>
<dbReference type="RefSeq" id="WP_015774599.1">
    <property type="nucleotide sequence ID" value="NC_013173.1"/>
</dbReference>
<evidence type="ECO:0000313" key="2">
    <source>
        <dbReference type="EMBL" id="ACU90510.1"/>
    </source>
</evidence>
<dbReference type="OrthoDB" id="5461074at2"/>
<dbReference type="InterPro" id="IPR035924">
    <property type="entry name" value="FlaG-like_sf"/>
</dbReference>
<reference evidence="2 3" key="1">
    <citation type="journal article" date="2009" name="Stand. Genomic Sci.">
        <title>Complete genome sequence of Desulfomicrobium baculatum type strain (X).</title>
        <authorList>
            <person name="Copeland A."/>
            <person name="Spring S."/>
            <person name="Goker M."/>
            <person name="Schneider S."/>
            <person name="Lapidus A."/>
            <person name="Del Rio T.G."/>
            <person name="Tice H."/>
            <person name="Cheng J.F."/>
            <person name="Chen F."/>
            <person name="Nolan M."/>
            <person name="Bruce D."/>
            <person name="Goodwin L."/>
            <person name="Pitluck S."/>
            <person name="Ivanova N."/>
            <person name="Mavrommatis K."/>
            <person name="Ovchinnikova G."/>
            <person name="Pati A."/>
            <person name="Chen A."/>
            <person name="Palaniappan K."/>
            <person name="Land M."/>
            <person name="Hauser L."/>
            <person name="Chang Y.J."/>
            <person name="Jeffries C.C."/>
            <person name="Meincke L."/>
            <person name="Sims D."/>
            <person name="Brettin T."/>
            <person name="Detter J.C."/>
            <person name="Han C."/>
            <person name="Chain P."/>
            <person name="Bristow J."/>
            <person name="Eisen J.A."/>
            <person name="Markowitz V."/>
            <person name="Hugenholtz P."/>
            <person name="Kyrpides N.C."/>
            <person name="Klenk H.P."/>
            <person name="Lucas S."/>
        </authorList>
    </citation>
    <scope>NUCLEOTIDE SEQUENCE [LARGE SCALE GENOMIC DNA]</scope>
    <source>
        <strain evidence="3">DSM 4028 / VKM B-1378 / X</strain>
    </source>
</reference>
<dbReference type="SUPFAM" id="SSF160214">
    <property type="entry name" value="FlaG-like"/>
    <property type="match status" value="1"/>
</dbReference>
<proteinExistence type="predicted"/>
<dbReference type="Gene3D" id="3.30.160.170">
    <property type="entry name" value="FlaG-like"/>
    <property type="match status" value="1"/>
</dbReference>
<dbReference type="eggNOG" id="COG1334">
    <property type="taxonomic scope" value="Bacteria"/>
</dbReference>
<accession>C7LRK2</accession>
<dbReference type="EMBL" id="CP001629">
    <property type="protein sequence ID" value="ACU90510.1"/>
    <property type="molecule type" value="Genomic_DNA"/>
</dbReference>
<keyword evidence="3" id="KW-1185">Reference proteome</keyword>
<dbReference type="KEGG" id="dba:Dbac_2431"/>
<keyword evidence="2" id="KW-0966">Cell projection</keyword>
<dbReference type="PANTHER" id="PTHR37166:SF1">
    <property type="entry name" value="PROTEIN FLAG"/>
    <property type="match status" value="1"/>
</dbReference>
<dbReference type="STRING" id="525897.Dbac_2431"/>